<dbReference type="OrthoDB" id="10633827at2759"/>
<evidence type="ECO:0000256" key="1">
    <source>
        <dbReference type="SAM" id="MobiDB-lite"/>
    </source>
</evidence>
<reference evidence="3 4" key="1">
    <citation type="submission" date="2017-12" db="EMBL/GenBank/DDBJ databases">
        <title>Genome Sequence of a Multidrug-Resistant Candida haemulonii Isolate from a Patient with Chronic Leg Ulcers in Israel.</title>
        <authorList>
            <person name="Chow N.A."/>
            <person name="Gade L."/>
            <person name="Batra D."/>
            <person name="Rowe L.A."/>
            <person name="Ben-Ami R."/>
            <person name="Loparev V.N."/>
            <person name="Litvintseva A.P."/>
        </authorList>
    </citation>
    <scope>NUCLEOTIDE SEQUENCE [LARGE SCALE GENOMIC DNA]</scope>
    <source>
        <strain evidence="3 4">B11899</strain>
    </source>
</reference>
<keyword evidence="4" id="KW-1185">Reference proteome</keyword>
<feature type="signal peptide" evidence="2">
    <location>
        <begin position="1"/>
        <end position="15"/>
    </location>
</feature>
<evidence type="ECO:0000313" key="3">
    <source>
        <dbReference type="EMBL" id="PVH18828.1"/>
    </source>
</evidence>
<dbReference type="GeneID" id="37006449"/>
<evidence type="ECO:0000313" key="4">
    <source>
        <dbReference type="Proteomes" id="UP000244309"/>
    </source>
</evidence>
<feature type="compositionally biased region" description="Basic and acidic residues" evidence="1">
    <location>
        <begin position="170"/>
        <end position="182"/>
    </location>
</feature>
<dbReference type="AlphaFoldDB" id="A0A2V1ALX1"/>
<feature type="compositionally biased region" description="Low complexity" evidence="1">
    <location>
        <begin position="133"/>
        <end position="143"/>
    </location>
</feature>
<protein>
    <submittedName>
        <fullName evidence="3">Uncharacterized protein</fullName>
    </submittedName>
</protein>
<sequence>MKIFNIPLLLTIAAALPIGSSFKKLEVTRPSPEVVLPDTKDVVQKQSVASMDSAWGSFIRNAKTAKGVLKAELKSHFIEKPKAELQAIWNEATADQSTITIAGEHYDSESDWDSGFGDDSDSESDDDSDEEQPLSSSSTRKSSPAYIKANMRDFSFQPYVRARPPPARSIYDKRSTKRDYEF</sequence>
<keyword evidence="2" id="KW-0732">Signal</keyword>
<dbReference type="RefSeq" id="XP_025339768.1">
    <property type="nucleotide sequence ID" value="XM_025484837.1"/>
</dbReference>
<feature type="region of interest" description="Disordered" evidence="1">
    <location>
        <begin position="107"/>
        <end position="182"/>
    </location>
</feature>
<dbReference type="EMBL" id="PKFO01000001">
    <property type="protein sequence ID" value="PVH18828.1"/>
    <property type="molecule type" value="Genomic_DNA"/>
</dbReference>
<organism evidence="3 4">
    <name type="scientific">Candidozyma haemuli</name>
    <dbReference type="NCBI Taxonomy" id="45357"/>
    <lineage>
        <taxon>Eukaryota</taxon>
        <taxon>Fungi</taxon>
        <taxon>Dikarya</taxon>
        <taxon>Ascomycota</taxon>
        <taxon>Saccharomycotina</taxon>
        <taxon>Pichiomycetes</taxon>
        <taxon>Metschnikowiaceae</taxon>
        <taxon>Candidozyma</taxon>
    </lineage>
</organism>
<comment type="caution">
    <text evidence="3">The sequence shown here is derived from an EMBL/GenBank/DDBJ whole genome shotgun (WGS) entry which is preliminary data.</text>
</comment>
<evidence type="ECO:0000256" key="2">
    <source>
        <dbReference type="SAM" id="SignalP"/>
    </source>
</evidence>
<feature type="compositionally biased region" description="Acidic residues" evidence="1">
    <location>
        <begin position="109"/>
        <end position="132"/>
    </location>
</feature>
<dbReference type="Proteomes" id="UP000244309">
    <property type="component" value="Unassembled WGS sequence"/>
</dbReference>
<dbReference type="VEuPathDB" id="FungiDB:CXQ85_001118"/>
<proteinExistence type="predicted"/>
<name>A0A2V1ALX1_9ASCO</name>
<accession>A0A2V1ALX1</accession>
<feature type="chain" id="PRO_5015976618" evidence="2">
    <location>
        <begin position="16"/>
        <end position="182"/>
    </location>
</feature>
<gene>
    <name evidence="3" type="ORF">CXQ85_001118</name>
</gene>